<sequence length="347" mass="36576">MATQNAVINDGPGVAKVVSGHGIAPLRPDYMLVKVKAVALNPADWKGLDSQPNTKGCVLGLDYAGVVEKVADGDSTKKWKKGDRVAGTVHGGNSSSQLDGAFAEWAVGRTGLALRIPDSMSFEEGSTLVVGLTSCAQGLYQRLGLPLPNNPTSLPSAVLIYGASTATGTLAVQLAKLSGLQVLATCSPRNFELVKSLGADMVFDYNAPSAVQDIKTSTNDQLGLIFDCIGESDSPRFCYEAMGESGGKYSTLLAPVACPRKDITVSNVFAYTATGEAFTKFGYEFPAKLDDYRYASEVLAVCEGLLAQGKLKPHPSAHRPGGLHGIPEGLRELREGRISGEKLVYST</sequence>
<dbReference type="Pfam" id="PF00107">
    <property type="entry name" value="ADH_zinc_N"/>
    <property type="match status" value="1"/>
</dbReference>
<dbReference type="Gene3D" id="3.90.180.10">
    <property type="entry name" value="Medium-chain alcohol dehydrogenases, catalytic domain"/>
    <property type="match status" value="1"/>
</dbReference>
<proteinExistence type="inferred from homology"/>
<dbReference type="PANTHER" id="PTHR45348:SF2">
    <property type="entry name" value="ZINC-TYPE ALCOHOL DEHYDROGENASE-LIKE PROTEIN C2E1P3.01"/>
    <property type="match status" value="1"/>
</dbReference>
<name>A0AAD4IHZ5_9PLEO</name>
<protein>
    <recommendedName>
        <fullName evidence="4">Enoyl reductase (ER) domain-containing protein</fullName>
    </recommendedName>
</protein>
<dbReference type="Pfam" id="PF08240">
    <property type="entry name" value="ADH_N"/>
    <property type="match status" value="1"/>
</dbReference>
<dbReference type="InterPro" id="IPR013154">
    <property type="entry name" value="ADH-like_N"/>
</dbReference>
<evidence type="ECO:0000256" key="3">
    <source>
        <dbReference type="ARBA" id="ARBA00023002"/>
    </source>
</evidence>
<reference evidence="5" key="1">
    <citation type="submission" date="2021-07" db="EMBL/GenBank/DDBJ databases">
        <title>Genome Resource of American Ginseng Black Spot Pathogen Alternaria panax.</title>
        <authorList>
            <person name="Qiu C."/>
            <person name="Wang W."/>
            <person name="Liu Z."/>
        </authorList>
    </citation>
    <scope>NUCLEOTIDE SEQUENCE</scope>
    <source>
        <strain evidence="5">BNCC115425</strain>
    </source>
</reference>
<gene>
    <name evidence="5" type="ORF">G6011_00047</name>
</gene>
<keyword evidence="6" id="KW-1185">Reference proteome</keyword>
<dbReference type="AlphaFoldDB" id="A0AAD4IHZ5"/>
<dbReference type="CDD" id="cd08249">
    <property type="entry name" value="enoyl_reductase_like"/>
    <property type="match status" value="1"/>
</dbReference>
<dbReference type="EMBL" id="JAANER010000001">
    <property type="protein sequence ID" value="KAG9194927.1"/>
    <property type="molecule type" value="Genomic_DNA"/>
</dbReference>
<comment type="caution">
    <text evidence="5">The sequence shown here is derived from an EMBL/GenBank/DDBJ whole genome shotgun (WGS) entry which is preliminary data.</text>
</comment>
<accession>A0AAD4IHZ5</accession>
<keyword evidence="3" id="KW-0560">Oxidoreductase</keyword>
<dbReference type="InterPro" id="IPR013149">
    <property type="entry name" value="ADH-like_C"/>
</dbReference>
<evidence type="ECO:0000256" key="2">
    <source>
        <dbReference type="ARBA" id="ARBA00011245"/>
    </source>
</evidence>
<dbReference type="InterPro" id="IPR011032">
    <property type="entry name" value="GroES-like_sf"/>
</dbReference>
<evidence type="ECO:0000313" key="6">
    <source>
        <dbReference type="Proteomes" id="UP001199106"/>
    </source>
</evidence>
<dbReference type="InterPro" id="IPR036291">
    <property type="entry name" value="NAD(P)-bd_dom_sf"/>
</dbReference>
<evidence type="ECO:0000259" key="4">
    <source>
        <dbReference type="SMART" id="SM00829"/>
    </source>
</evidence>
<comment type="subunit">
    <text evidence="2">Monomer.</text>
</comment>
<dbReference type="Gene3D" id="3.40.50.720">
    <property type="entry name" value="NAD(P)-binding Rossmann-like Domain"/>
    <property type="match status" value="1"/>
</dbReference>
<evidence type="ECO:0000313" key="5">
    <source>
        <dbReference type="EMBL" id="KAG9194927.1"/>
    </source>
</evidence>
<feature type="domain" description="Enoyl reductase (ER)" evidence="4">
    <location>
        <begin position="13"/>
        <end position="344"/>
    </location>
</feature>
<evidence type="ECO:0000256" key="1">
    <source>
        <dbReference type="ARBA" id="ARBA00008072"/>
    </source>
</evidence>
<organism evidence="5 6">
    <name type="scientific">Alternaria panax</name>
    <dbReference type="NCBI Taxonomy" id="48097"/>
    <lineage>
        <taxon>Eukaryota</taxon>
        <taxon>Fungi</taxon>
        <taxon>Dikarya</taxon>
        <taxon>Ascomycota</taxon>
        <taxon>Pezizomycotina</taxon>
        <taxon>Dothideomycetes</taxon>
        <taxon>Pleosporomycetidae</taxon>
        <taxon>Pleosporales</taxon>
        <taxon>Pleosporineae</taxon>
        <taxon>Pleosporaceae</taxon>
        <taxon>Alternaria</taxon>
        <taxon>Alternaria sect. Panax</taxon>
    </lineage>
</organism>
<comment type="similarity">
    <text evidence="1">Belongs to the zinc-containing alcohol dehydrogenase family.</text>
</comment>
<dbReference type="SUPFAM" id="SSF51735">
    <property type="entry name" value="NAD(P)-binding Rossmann-fold domains"/>
    <property type="match status" value="1"/>
</dbReference>
<dbReference type="Proteomes" id="UP001199106">
    <property type="component" value="Unassembled WGS sequence"/>
</dbReference>
<dbReference type="SUPFAM" id="SSF50129">
    <property type="entry name" value="GroES-like"/>
    <property type="match status" value="1"/>
</dbReference>
<dbReference type="PANTHER" id="PTHR45348">
    <property type="entry name" value="HYPOTHETICAL OXIDOREDUCTASE (EUROFUNG)"/>
    <property type="match status" value="1"/>
</dbReference>
<dbReference type="SMART" id="SM00829">
    <property type="entry name" value="PKS_ER"/>
    <property type="match status" value="1"/>
</dbReference>
<dbReference type="InterPro" id="IPR020843">
    <property type="entry name" value="ER"/>
</dbReference>
<dbReference type="GO" id="GO:0016651">
    <property type="term" value="F:oxidoreductase activity, acting on NAD(P)H"/>
    <property type="evidence" value="ECO:0007669"/>
    <property type="project" value="InterPro"/>
</dbReference>
<dbReference type="InterPro" id="IPR047122">
    <property type="entry name" value="Trans-enoyl_RdTase-like"/>
</dbReference>